<dbReference type="OrthoDB" id="2625859at2"/>
<dbReference type="EMBL" id="NPMS01000001">
    <property type="protein sequence ID" value="OZU89642.1"/>
    <property type="molecule type" value="Genomic_DNA"/>
</dbReference>
<gene>
    <name evidence="1" type="ORF">CIL03_00425</name>
</gene>
<dbReference type="Gene3D" id="1.10.8.200">
    <property type="entry name" value="Replisome organizer (g39p helicase loader/inhibitor protein)"/>
    <property type="match status" value="1"/>
</dbReference>
<keyword evidence="2" id="KW-1185">Reference proteome</keyword>
<proteinExistence type="predicted"/>
<accession>A0A265NC75</accession>
<dbReference type="Proteomes" id="UP000216498">
    <property type="component" value="Unassembled WGS sequence"/>
</dbReference>
<dbReference type="RefSeq" id="WP_094883243.1">
    <property type="nucleotide sequence ID" value="NZ_NPMS01000001.1"/>
</dbReference>
<dbReference type="AlphaFoldDB" id="A0A265NC75"/>
<evidence type="ECO:0000313" key="1">
    <source>
        <dbReference type="EMBL" id="OZU89642.1"/>
    </source>
</evidence>
<reference evidence="1 2" key="1">
    <citation type="submission" date="2017-08" db="EMBL/GenBank/DDBJ databases">
        <title>Virgibacillus indicus sp. nov. and Virgibacillus profoundi sp. nov, two moderately halophilic bacteria isolated from marine sediment by using the Microfluidic Streak Plate.</title>
        <authorList>
            <person name="Xu B."/>
            <person name="Hu B."/>
            <person name="Wang J."/>
            <person name="Zhu Y."/>
            <person name="Huang L."/>
            <person name="Du W."/>
            <person name="Huang Y."/>
        </authorList>
    </citation>
    <scope>NUCLEOTIDE SEQUENCE [LARGE SCALE GENOMIC DNA]</scope>
    <source>
        <strain evidence="1 2">IO3-P2-C2</strain>
    </source>
</reference>
<organism evidence="1 2">
    <name type="scientific">Virgibacillus indicus</name>
    <dbReference type="NCBI Taxonomy" id="2024554"/>
    <lineage>
        <taxon>Bacteria</taxon>
        <taxon>Bacillati</taxon>
        <taxon>Bacillota</taxon>
        <taxon>Bacilli</taxon>
        <taxon>Bacillales</taxon>
        <taxon>Bacillaceae</taxon>
        <taxon>Virgibacillus</taxon>
    </lineage>
</organism>
<protein>
    <submittedName>
        <fullName evidence="1">Uncharacterized protein</fullName>
    </submittedName>
</protein>
<sequence length="110" mass="12742">MTKEEALNVLDMIDGVYPTFNLTKKKGDILMPQLEKMDFEGVMKKLDAYIAESRFPPTIAEIAVFPSAENPHLEEMKMWEREAAKVPVEIKERFREALLKLIEEKSCHET</sequence>
<comment type="caution">
    <text evidence="1">The sequence shown here is derived from an EMBL/GenBank/DDBJ whole genome shotgun (WGS) entry which is preliminary data.</text>
</comment>
<name>A0A265NC75_9BACI</name>
<evidence type="ECO:0000313" key="2">
    <source>
        <dbReference type="Proteomes" id="UP000216498"/>
    </source>
</evidence>